<evidence type="ECO:0008006" key="4">
    <source>
        <dbReference type="Google" id="ProtNLM"/>
    </source>
</evidence>
<dbReference type="EMBL" id="JWZT01003269">
    <property type="protein sequence ID" value="KII67224.1"/>
    <property type="molecule type" value="Genomic_DNA"/>
</dbReference>
<name>A0A0C2IP09_THEKT</name>
<organism evidence="2 3">
    <name type="scientific">Thelohanellus kitauei</name>
    <name type="common">Myxosporean</name>
    <dbReference type="NCBI Taxonomy" id="669202"/>
    <lineage>
        <taxon>Eukaryota</taxon>
        <taxon>Metazoa</taxon>
        <taxon>Cnidaria</taxon>
        <taxon>Myxozoa</taxon>
        <taxon>Myxosporea</taxon>
        <taxon>Bivalvulida</taxon>
        <taxon>Platysporina</taxon>
        <taxon>Myxobolidae</taxon>
        <taxon>Thelohanellus</taxon>
    </lineage>
</organism>
<sequence length="176" mass="20425">MSQMRRNELQLSWSSSHPPSANRQSTDQGITENLKCHFKKLFLCRRLEAMNEGNEFNLTLLEALDVARRAWEQTGKSTIMKYFVKAKFIKEEIQTEVQDVELIEIVETLPVEEKMQENGEIELFDFLEADESLAIGWSFTLEEIAEEMLCSEEPVEIDDDIIVEEEVVSFEEAQRA</sequence>
<evidence type="ECO:0000313" key="2">
    <source>
        <dbReference type="EMBL" id="KII67224.1"/>
    </source>
</evidence>
<evidence type="ECO:0000256" key="1">
    <source>
        <dbReference type="SAM" id="MobiDB-lite"/>
    </source>
</evidence>
<evidence type="ECO:0000313" key="3">
    <source>
        <dbReference type="Proteomes" id="UP000031668"/>
    </source>
</evidence>
<keyword evidence="3" id="KW-1185">Reference proteome</keyword>
<protein>
    <recommendedName>
        <fullName evidence="4">DDE-1 domain-containing protein</fullName>
    </recommendedName>
</protein>
<comment type="caution">
    <text evidence="2">The sequence shown here is derived from an EMBL/GenBank/DDBJ whole genome shotgun (WGS) entry which is preliminary data.</text>
</comment>
<gene>
    <name evidence="2" type="ORF">RF11_13860</name>
</gene>
<dbReference type="AlphaFoldDB" id="A0A0C2IP09"/>
<dbReference type="OrthoDB" id="6157693at2759"/>
<dbReference type="Proteomes" id="UP000031668">
    <property type="component" value="Unassembled WGS sequence"/>
</dbReference>
<feature type="region of interest" description="Disordered" evidence="1">
    <location>
        <begin position="1"/>
        <end position="28"/>
    </location>
</feature>
<reference evidence="2 3" key="1">
    <citation type="journal article" date="2014" name="Genome Biol. Evol.">
        <title>The genome of the myxosporean Thelohanellus kitauei shows adaptations to nutrient acquisition within its fish host.</title>
        <authorList>
            <person name="Yang Y."/>
            <person name="Xiong J."/>
            <person name="Zhou Z."/>
            <person name="Huo F."/>
            <person name="Miao W."/>
            <person name="Ran C."/>
            <person name="Liu Y."/>
            <person name="Zhang J."/>
            <person name="Feng J."/>
            <person name="Wang M."/>
            <person name="Wang M."/>
            <person name="Wang L."/>
            <person name="Yao B."/>
        </authorList>
    </citation>
    <scope>NUCLEOTIDE SEQUENCE [LARGE SCALE GENOMIC DNA]</scope>
    <source>
        <strain evidence="2">Wuqing</strain>
    </source>
</reference>
<proteinExistence type="predicted"/>
<accession>A0A0C2IP09</accession>
<feature type="compositionally biased region" description="Polar residues" evidence="1">
    <location>
        <begin position="9"/>
        <end position="28"/>
    </location>
</feature>